<evidence type="ECO:0000313" key="1">
    <source>
        <dbReference type="EMBL" id="MFD2791674.1"/>
    </source>
</evidence>
<gene>
    <name evidence="1" type="ORF">ACFS1K_18035</name>
</gene>
<accession>A0ABW5VKF0</accession>
<dbReference type="Proteomes" id="UP001597532">
    <property type="component" value="Unassembled WGS sequence"/>
</dbReference>
<dbReference type="Pfam" id="PF20050">
    <property type="entry name" value="DUF6452"/>
    <property type="match status" value="1"/>
</dbReference>
<evidence type="ECO:0000313" key="2">
    <source>
        <dbReference type="Proteomes" id="UP001597532"/>
    </source>
</evidence>
<reference evidence="2" key="1">
    <citation type="journal article" date="2019" name="Int. J. Syst. Evol. Microbiol.">
        <title>The Global Catalogue of Microorganisms (GCM) 10K type strain sequencing project: providing services to taxonomists for standard genome sequencing and annotation.</title>
        <authorList>
            <consortium name="The Broad Institute Genomics Platform"/>
            <consortium name="The Broad Institute Genome Sequencing Center for Infectious Disease"/>
            <person name="Wu L."/>
            <person name="Ma J."/>
        </authorList>
    </citation>
    <scope>NUCLEOTIDE SEQUENCE [LARGE SCALE GENOMIC DNA]</scope>
    <source>
        <strain evidence="2">KCTC 52924</strain>
    </source>
</reference>
<dbReference type="PROSITE" id="PS51257">
    <property type="entry name" value="PROKAR_LIPOPROTEIN"/>
    <property type="match status" value="1"/>
</dbReference>
<name>A0ABW5VKF0_9FLAO</name>
<dbReference type="InterPro" id="IPR045607">
    <property type="entry name" value="DUF6452"/>
</dbReference>
<dbReference type="EMBL" id="JBHUOK010000034">
    <property type="protein sequence ID" value="MFD2791674.1"/>
    <property type="molecule type" value="Genomic_DNA"/>
</dbReference>
<dbReference type="RefSeq" id="WP_251808550.1">
    <property type="nucleotide sequence ID" value="NZ_CP166679.1"/>
</dbReference>
<protein>
    <submittedName>
        <fullName evidence="1">DUF6452 family protein</fullName>
    </submittedName>
</protein>
<organism evidence="1 2">
    <name type="scientific">Arenibacter antarcticus</name>
    <dbReference type="NCBI Taxonomy" id="2040469"/>
    <lineage>
        <taxon>Bacteria</taxon>
        <taxon>Pseudomonadati</taxon>
        <taxon>Bacteroidota</taxon>
        <taxon>Flavobacteriia</taxon>
        <taxon>Flavobacteriales</taxon>
        <taxon>Flavobacteriaceae</taxon>
        <taxon>Arenibacter</taxon>
    </lineage>
</organism>
<sequence length="181" mass="20099">MISTKLPFALLLGLIVVFTITVLSCEKDDICVDGSTPLLVVRFYDVANRTELKKVPSFRIVGIGQNTTVIGIADRSDLDSIAIPLKVTENTTGFYFIANSADVDTQDSDGEPIKVEGGDIDSLYFNYNRTEKFVSRACGHIANYENLSSDLKLESENWIKDIEFITPLVDNSTEAHVKIYH</sequence>
<proteinExistence type="predicted"/>
<keyword evidence="2" id="KW-1185">Reference proteome</keyword>
<comment type="caution">
    <text evidence="1">The sequence shown here is derived from an EMBL/GenBank/DDBJ whole genome shotgun (WGS) entry which is preliminary data.</text>
</comment>